<evidence type="ECO:0000313" key="3">
    <source>
        <dbReference type="Proteomes" id="UP000032304"/>
    </source>
</evidence>
<feature type="transmembrane region" description="Helical" evidence="1">
    <location>
        <begin position="45"/>
        <end position="63"/>
    </location>
</feature>
<dbReference type="EMBL" id="CM001746">
    <property type="protein sequence ID" value="KJB41347.1"/>
    <property type="molecule type" value="Genomic_DNA"/>
</dbReference>
<keyword evidence="1" id="KW-0812">Transmembrane</keyword>
<sequence length="73" mass="8921">MKKFSWELFISYGIWLDVVGLQFKGDIRKFMLLYNLEVKCSISDWNLWGLLVQILVFFFSLYFSPLRLTYYLY</sequence>
<name>A0A0D2P6I3_GOSRA</name>
<evidence type="ECO:0000313" key="2">
    <source>
        <dbReference type="EMBL" id="KJB41347.1"/>
    </source>
</evidence>
<dbReference type="Proteomes" id="UP000032304">
    <property type="component" value="Chromosome 7"/>
</dbReference>
<keyword evidence="3" id="KW-1185">Reference proteome</keyword>
<reference evidence="2 3" key="1">
    <citation type="journal article" date="2012" name="Nature">
        <title>Repeated polyploidization of Gossypium genomes and the evolution of spinnable cotton fibres.</title>
        <authorList>
            <person name="Paterson A.H."/>
            <person name="Wendel J.F."/>
            <person name="Gundlach H."/>
            <person name="Guo H."/>
            <person name="Jenkins J."/>
            <person name="Jin D."/>
            <person name="Llewellyn D."/>
            <person name="Showmaker K.C."/>
            <person name="Shu S."/>
            <person name="Udall J."/>
            <person name="Yoo M.J."/>
            <person name="Byers R."/>
            <person name="Chen W."/>
            <person name="Doron-Faigenboim A."/>
            <person name="Duke M.V."/>
            <person name="Gong L."/>
            <person name="Grimwood J."/>
            <person name="Grover C."/>
            <person name="Grupp K."/>
            <person name="Hu G."/>
            <person name="Lee T.H."/>
            <person name="Li J."/>
            <person name="Lin L."/>
            <person name="Liu T."/>
            <person name="Marler B.S."/>
            <person name="Page J.T."/>
            <person name="Roberts A.W."/>
            <person name="Romanel E."/>
            <person name="Sanders W.S."/>
            <person name="Szadkowski E."/>
            <person name="Tan X."/>
            <person name="Tang H."/>
            <person name="Xu C."/>
            <person name="Wang J."/>
            <person name="Wang Z."/>
            <person name="Zhang D."/>
            <person name="Zhang L."/>
            <person name="Ashrafi H."/>
            <person name="Bedon F."/>
            <person name="Bowers J.E."/>
            <person name="Brubaker C.L."/>
            <person name="Chee P.W."/>
            <person name="Das S."/>
            <person name="Gingle A.R."/>
            <person name="Haigler C.H."/>
            <person name="Harker D."/>
            <person name="Hoffmann L.V."/>
            <person name="Hovav R."/>
            <person name="Jones D.C."/>
            <person name="Lemke C."/>
            <person name="Mansoor S."/>
            <person name="ur Rahman M."/>
            <person name="Rainville L.N."/>
            <person name="Rambani A."/>
            <person name="Reddy U.K."/>
            <person name="Rong J.K."/>
            <person name="Saranga Y."/>
            <person name="Scheffler B.E."/>
            <person name="Scheffler J.A."/>
            <person name="Stelly D.M."/>
            <person name="Triplett B.A."/>
            <person name="Van Deynze A."/>
            <person name="Vaslin M.F."/>
            <person name="Waghmare V.N."/>
            <person name="Walford S.A."/>
            <person name="Wright R.J."/>
            <person name="Zaki E.A."/>
            <person name="Zhang T."/>
            <person name="Dennis E.S."/>
            <person name="Mayer K.F."/>
            <person name="Peterson D.G."/>
            <person name="Rokhsar D.S."/>
            <person name="Wang X."/>
            <person name="Schmutz J."/>
        </authorList>
    </citation>
    <scope>NUCLEOTIDE SEQUENCE [LARGE SCALE GENOMIC DNA]</scope>
</reference>
<proteinExistence type="predicted"/>
<evidence type="ECO:0000256" key="1">
    <source>
        <dbReference type="SAM" id="Phobius"/>
    </source>
</evidence>
<keyword evidence="1" id="KW-0472">Membrane</keyword>
<keyword evidence="1" id="KW-1133">Transmembrane helix</keyword>
<gene>
    <name evidence="2" type="ORF">B456_007G099800</name>
</gene>
<organism evidence="2 3">
    <name type="scientific">Gossypium raimondii</name>
    <name type="common">Peruvian cotton</name>
    <name type="synonym">Gossypium klotzschianum subsp. raimondii</name>
    <dbReference type="NCBI Taxonomy" id="29730"/>
    <lineage>
        <taxon>Eukaryota</taxon>
        <taxon>Viridiplantae</taxon>
        <taxon>Streptophyta</taxon>
        <taxon>Embryophyta</taxon>
        <taxon>Tracheophyta</taxon>
        <taxon>Spermatophyta</taxon>
        <taxon>Magnoliopsida</taxon>
        <taxon>eudicotyledons</taxon>
        <taxon>Gunneridae</taxon>
        <taxon>Pentapetalae</taxon>
        <taxon>rosids</taxon>
        <taxon>malvids</taxon>
        <taxon>Malvales</taxon>
        <taxon>Malvaceae</taxon>
        <taxon>Malvoideae</taxon>
        <taxon>Gossypium</taxon>
    </lineage>
</organism>
<dbReference type="AlphaFoldDB" id="A0A0D2P6I3"/>
<accession>A0A0D2P6I3</accession>
<protein>
    <submittedName>
        <fullName evidence="2">Uncharacterized protein</fullName>
    </submittedName>
</protein>
<dbReference type="Gramene" id="KJB41347">
    <property type="protein sequence ID" value="KJB41347"/>
    <property type="gene ID" value="B456_007G099800"/>
</dbReference>